<proteinExistence type="predicted"/>
<accession>A0A7C4GAD9</accession>
<gene>
    <name evidence="1" type="ORF">ENS41_06015</name>
</gene>
<reference evidence="1" key="1">
    <citation type="journal article" date="2020" name="mSystems">
        <title>Genome- and Community-Level Interaction Insights into Carbon Utilization and Element Cycling Functions of Hydrothermarchaeota in Hydrothermal Sediment.</title>
        <authorList>
            <person name="Zhou Z."/>
            <person name="Liu Y."/>
            <person name="Xu W."/>
            <person name="Pan J."/>
            <person name="Luo Z.H."/>
            <person name="Li M."/>
        </authorList>
    </citation>
    <scope>NUCLEOTIDE SEQUENCE [LARGE SCALE GENOMIC DNA]</scope>
    <source>
        <strain evidence="1">SpSt-488</strain>
    </source>
</reference>
<comment type="caution">
    <text evidence="1">The sequence shown here is derived from an EMBL/GenBank/DDBJ whole genome shotgun (WGS) entry which is preliminary data.</text>
</comment>
<dbReference type="AlphaFoldDB" id="A0A7C4GAD9"/>
<dbReference type="EMBL" id="DSUT01000126">
    <property type="protein sequence ID" value="HGK28494.1"/>
    <property type="molecule type" value="Genomic_DNA"/>
</dbReference>
<sequence>MRLTRVLSPVFPTLGLVLVAGLHVPARAVTFERTWFGPDGNGNSRGRTVEQTPDGGYVVGADHSENCKKYVCLLKTDSLGDTVWTRAFGGRRYPDSVQAYQCGLACMMRIGGYAIHASPLRQQTAFDVIIFGLGPDGDSLWN</sequence>
<name>A0A7C4GAD9_UNCW3</name>
<organism evidence="1">
    <name type="scientific">candidate division WOR-3 bacterium</name>
    <dbReference type="NCBI Taxonomy" id="2052148"/>
    <lineage>
        <taxon>Bacteria</taxon>
        <taxon>Bacteria division WOR-3</taxon>
    </lineage>
</organism>
<evidence type="ECO:0000313" key="1">
    <source>
        <dbReference type="EMBL" id="HGK28494.1"/>
    </source>
</evidence>
<protein>
    <submittedName>
        <fullName evidence="1">Uncharacterized protein</fullName>
    </submittedName>
</protein>